<organism evidence="1 2">
    <name type="scientific">Nocardia suismassiliense</name>
    <dbReference type="NCBI Taxonomy" id="2077092"/>
    <lineage>
        <taxon>Bacteria</taxon>
        <taxon>Bacillati</taxon>
        <taxon>Actinomycetota</taxon>
        <taxon>Actinomycetes</taxon>
        <taxon>Mycobacteriales</taxon>
        <taxon>Nocardiaceae</taxon>
        <taxon>Nocardia</taxon>
    </lineage>
</organism>
<sequence>MGIVDPSCVNSCTDRRMTCFEHVSVIQQEYGLASFAEAEAAAVTDQTRRCARRDCGRF</sequence>
<protein>
    <submittedName>
        <fullName evidence="1">Uncharacterized protein</fullName>
    </submittedName>
</protein>
<proteinExistence type="predicted"/>
<gene>
    <name evidence="1" type="ORF">ACFYV7_28170</name>
</gene>
<dbReference type="RefSeq" id="WP_387722138.1">
    <property type="nucleotide sequence ID" value="NZ_JBIAPI010000008.1"/>
</dbReference>
<evidence type="ECO:0000313" key="1">
    <source>
        <dbReference type="EMBL" id="MFF3226702.1"/>
    </source>
</evidence>
<name>A0ABW6R0V4_9NOCA</name>
<evidence type="ECO:0000313" key="2">
    <source>
        <dbReference type="Proteomes" id="UP001601948"/>
    </source>
</evidence>
<comment type="caution">
    <text evidence="1">The sequence shown here is derived from an EMBL/GenBank/DDBJ whole genome shotgun (WGS) entry which is preliminary data.</text>
</comment>
<dbReference type="Proteomes" id="UP001601948">
    <property type="component" value="Unassembled WGS sequence"/>
</dbReference>
<keyword evidence="2" id="KW-1185">Reference proteome</keyword>
<reference evidence="1 2" key="1">
    <citation type="submission" date="2024-10" db="EMBL/GenBank/DDBJ databases">
        <title>The Natural Products Discovery Center: Release of the First 8490 Sequenced Strains for Exploring Actinobacteria Biosynthetic Diversity.</title>
        <authorList>
            <person name="Kalkreuter E."/>
            <person name="Kautsar S.A."/>
            <person name="Yang D."/>
            <person name="Bader C.D."/>
            <person name="Teijaro C.N."/>
            <person name="Fluegel L."/>
            <person name="Davis C.M."/>
            <person name="Simpson J.R."/>
            <person name="Lauterbach L."/>
            <person name="Steele A.D."/>
            <person name="Gui C."/>
            <person name="Meng S."/>
            <person name="Li G."/>
            <person name="Viehrig K."/>
            <person name="Ye F."/>
            <person name="Su P."/>
            <person name="Kiefer A.F."/>
            <person name="Nichols A."/>
            <person name="Cepeda A.J."/>
            <person name="Yan W."/>
            <person name="Fan B."/>
            <person name="Jiang Y."/>
            <person name="Adhikari A."/>
            <person name="Zheng C.-J."/>
            <person name="Schuster L."/>
            <person name="Cowan T.M."/>
            <person name="Smanski M.J."/>
            <person name="Chevrette M.G."/>
            <person name="De Carvalho L.P.S."/>
            <person name="Shen B."/>
        </authorList>
    </citation>
    <scope>NUCLEOTIDE SEQUENCE [LARGE SCALE GENOMIC DNA]</scope>
    <source>
        <strain evidence="1 2">NPDC003040</strain>
    </source>
</reference>
<accession>A0ABW6R0V4</accession>
<dbReference type="EMBL" id="JBIAPI010000008">
    <property type="protein sequence ID" value="MFF3226702.1"/>
    <property type="molecule type" value="Genomic_DNA"/>
</dbReference>